<reference evidence="3 4" key="1">
    <citation type="submission" date="2023-07" db="EMBL/GenBank/DDBJ databases">
        <authorList>
            <person name="Lian W.-H."/>
        </authorList>
    </citation>
    <scope>NUCLEOTIDE SEQUENCE [LARGE SCALE GENOMIC DNA]</scope>
    <source>
        <strain evidence="3 4">SYSU DXS3180</strain>
    </source>
</reference>
<dbReference type="EMBL" id="JAULBC010000006">
    <property type="protein sequence ID" value="MEX6689263.1"/>
    <property type="molecule type" value="Genomic_DNA"/>
</dbReference>
<comment type="caution">
    <text evidence="3">The sequence shown here is derived from an EMBL/GenBank/DDBJ whole genome shotgun (WGS) entry which is preliminary data.</text>
</comment>
<proteinExistence type="predicted"/>
<accession>A0ABV3ZHG7</accession>
<dbReference type="Proteomes" id="UP001560573">
    <property type="component" value="Unassembled WGS sequence"/>
</dbReference>
<gene>
    <name evidence="3" type="ORF">QTN47_17270</name>
</gene>
<keyword evidence="4" id="KW-1185">Reference proteome</keyword>
<keyword evidence="1" id="KW-0732">Signal</keyword>
<evidence type="ECO:0000313" key="3">
    <source>
        <dbReference type="EMBL" id="MEX6689263.1"/>
    </source>
</evidence>
<dbReference type="InterPro" id="IPR012348">
    <property type="entry name" value="RNR-like"/>
</dbReference>
<dbReference type="InterPro" id="IPR007029">
    <property type="entry name" value="YHS_dom"/>
</dbReference>
<dbReference type="Pfam" id="PF04945">
    <property type="entry name" value="YHS"/>
    <property type="match status" value="1"/>
</dbReference>
<evidence type="ECO:0000313" key="4">
    <source>
        <dbReference type="Proteomes" id="UP001560573"/>
    </source>
</evidence>
<name>A0ABV3ZHG7_9BACT</name>
<protein>
    <submittedName>
        <fullName evidence="3">YHS domain-containing protein</fullName>
    </submittedName>
</protein>
<feature type="domain" description="YHS" evidence="2">
    <location>
        <begin position="54"/>
        <end position="99"/>
    </location>
</feature>
<sequence length="105" mass="11558">MTNKIFLQAMLLASPLYFAACKNGDSKQTFEAADKKTDTTMHASMYTASMVDNIKDPACGMPVTAGIGDTAHYKNHVIGFCSKECKATFLQNPEQFITQLQLKTQ</sequence>
<organism evidence="3 4">
    <name type="scientific">Danxiaibacter flavus</name>
    <dbReference type="NCBI Taxonomy" id="3049108"/>
    <lineage>
        <taxon>Bacteria</taxon>
        <taxon>Pseudomonadati</taxon>
        <taxon>Bacteroidota</taxon>
        <taxon>Chitinophagia</taxon>
        <taxon>Chitinophagales</taxon>
        <taxon>Chitinophagaceae</taxon>
        <taxon>Danxiaibacter</taxon>
    </lineage>
</organism>
<evidence type="ECO:0000259" key="2">
    <source>
        <dbReference type="Pfam" id="PF04945"/>
    </source>
</evidence>
<dbReference type="RefSeq" id="WP_369330671.1">
    <property type="nucleotide sequence ID" value="NZ_JAULBC010000006.1"/>
</dbReference>
<evidence type="ECO:0000256" key="1">
    <source>
        <dbReference type="SAM" id="SignalP"/>
    </source>
</evidence>
<feature type="signal peptide" evidence="1">
    <location>
        <begin position="1"/>
        <end position="19"/>
    </location>
</feature>
<feature type="chain" id="PRO_5045807990" evidence="1">
    <location>
        <begin position="20"/>
        <end position="105"/>
    </location>
</feature>
<dbReference type="Gene3D" id="1.10.620.20">
    <property type="entry name" value="Ribonucleotide Reductase, subunit A"/>
    <property type="match status" value="1"/>
</dbReference>